<dbReference type="InterPro" id="IPR023214">
    <property type="entry name" value="HAD_sf"/>
</dbReference>
<accession>A0ABV5SUG4</accession>
<dbReference type="InterPro" id="IPR005195">
    <property type="entry name" value="Glyco_hydro_65_M"/>
</dbReference>
<dbReference type="Pfam" id="PF03632">
    <property type="entry name" value="Glyco_hydro_65m"/>
    <property type="match status" value="1"/>
</dbReference>
<feature type="domain" description="Glycoside hydrolase family 65 central catalytic" evidence="2">
    <location>
        <begin position="491"/>
        <end position="886"/>
    </location>
</feature>
<proteinExistence type="predicted"/>
<keyword evidence="5" id="KW-0378">Hydrolase</keyword>
<feature type="domain" description="Glycoside hydrolase family 65 N-terminal" evidence="4">
    <location>
        <begin position="183"/>
        <end position="435"/>
    </location>
</feature>
<dbReference type="InterPro" id="IPR037018">
    <property type="entry name" value="GH65_N"/>
</dbReference>
<dbReference type="Gene3D" id="2.70.98.40">
    <property type="entry name" value="Glycoside hydrolase, family 65, N-terminal domain"/>
    <property type="match status" value="1"/>
</dbReference>
<keyword evidence="6" id="KW-1185">Reference proteome</keyword>
<dbReference type="PANTHER" id="PTHR11051">
    <property type="entry name" value="GLYCOSYL HYDROLASE-RELATED"/>
    <property type="match status" value="1"/>
</dbReference>
<dbReference type="InterPro" id="IPR005196">
    <property type="entry name" value="Glyco_hydro_65_N"/>
</dbReference>
<dbReference type="Pfam" id="PF03636">
    <property type="entry name" value="Glyco_hydro_65N"/>
    <property type="match status" value="1"/>
</dbReference>
<dbReference type="SUPFAM" id="SSF48208">
    <property type="entry name" value="Six-hairpin glycosidases"/>
    <property type="match status" value="1"/>
</dbReference>
<dbReference type="Pfam" id="PF00702">
    <property type="entry name" value="Hydrolase"/>
    <property type="match status" value="1"/>
</dbReference>
<dbReference type="InterPro" id="IPR008928">
    <property type="entry name" value="6-hairpin_glycosidase_sf"/>
</dbReference>
<evidence type="ECO:0000259" key="4">
    <source>
        <dbReference type="Pfam" id="PF03636"/>
    </source>
</evidence>
<dbReference type="SUPFAM" id="SSF74650">
    <property type="entry name" value="Galactose mutarotase-like"/>
    <property type="match status" value="1"/>
</dbReference>
<dbReference type="Proteomes" id="UP001589667">
    <property type="component" value="Unassembled WGS sequence"/>
</dbReference>
<name>A0ABV5SUG4_9MICO</name>
<gene>
    <name evidence="5" type="ORF">ACFFQV_16905</name>
</gene>
<evidence type="ECO:0000313" key="5">
    <source>
        <dbReference type="EMBL" id="MFB9643973.1"/>
    </source>
</evidence>
<dbReference type="InterPro" id="IPR036412">
    <property type="entry name" value="HAD-like_sf"/>
</dbReference>
<sequence>MAESGSASGASLPSADEAFGDTHGVLISIDAVVIPTFPDGALQPLPGTVALLQRIRTAGLPAGVIAPDRDAHELLVQTGLSDLFDVIVDATTIEDVRATGGPHASPFRQAARRMGVASERTVVIDTTAAGVEDAKRGGFGLVVGIDRFEPRTELEAAGADLVVHDVSELDLGATRADPWVLGYRGFDPAHEGHREALTTLGNGRMGTRGARPEHSDDGTHYPGTYLAGIYNRLESTIHGRALAEEHLVNAPNWLPLDLRIEDGAWWSSGAVPASEERHELHLHDAVSLRRVTLHGPDARRLAVIQRTVVSMGDPHLAMQETTVTPIGWSGRVTIRAGIDAGVRNANVASYVGSDSTHLAEPTFRAEDSVLLCEVETRQSGVRIATAAHMTVSGTDEDPTTKVVESGRRQEFEFDIPIGDGKPVTLTKVVAIFTSRDTAISSPGDAAVDRVRDAASRTAQLRERHAAAWRLLWERFAVTLDADLLSRLVLNLHIFHLLQAISPHTAEADAGVPARGLHGEGYRGHIFWDEVFVLPVMGLRLPHVAEALLDYRWRRLPAARRAARGTGRDGALFPWQSGSDGREETPALLYNSRSSRWMPDNSRRQRHVGLAIAWNAWQHFQVTGDLEWLAQRGAELMVEVTRYFVSLAEFDADDGRYHISGVMGPDEYHDGYPDAPGSGLRDNTYTNVMVSWLCARTCEALDVLEGHFRGELEERLGVRDDEIAKWADVGARLAVSRHADGILSQFNGYESLAELDWARYRARYGNIGRLDLILEAEADSTNRYKAAKQPDVVMLVYLLGMDGLRGQLEHLGFRFTDEDVVRTVEYYSSRTSHGSTLSRVVHASVFAGLDADRGWELFREALIADLDDTQWGTTREGIHLGAMAGTIDIIMRSFAGLRVTEGELHFSPRLPARLRRAGFQFAYRGHRVDVQVTPGCVELSLQPSRAAALRVRVGEATAALKGGERHEFLVTPKGSLPRSTQRRTP</sequence>
<evidence type="ECO:0000256" key="1">
    <source>
        <dbReference type="ARBA" id="ARBA00023295"/>
    </source>
</evidence>
<dbReference type="GO" id="GO:0016787">
    <property type="term" value="F:hydrolase activity"/>
    <property type="evidence" value="ECO:0007669"/>
    <property type="project" value="UniProtKB-KW"/>
</dbReference>
<dbReference type="InterPro" id="IPR005194">
    <property type="entry name" value="Glyco_hydro_65_C"/>
</dbReference>
<protein>
    <submittedName>
        <fullName evidence="5">Glycosyl hydrolase family 65 protein</fullName>
    </submittedName>
</protein>
<reference evidence="5 6" key="1">
    <citation type="submission" date="2024-09" db="EMBL/GenBank/DDBJ databases">
        <authorList>
            <person name="Sun Q."/>
            <person name="Mori K."/>
        </authorList>
    </citation>
    <scope>NUCLEOTIDE SEQUENCE [LARGE SCALE GENOMIC DNA]</scope>
    <source>
        <strain evidence="5 6">JCM 14321</strain>
    </source>
</reference>
<dbReference type="InterPro" id="IPR011013">
    <property type="entry name" value="Gal_mutarotase_sf_dom"/>
</dbReference>
<dbReference type="Gene3D" id="2.60.420.10">
    <property type="entry name" value="Maltose phosphorylase, domain 3"/>
    <property type="match status" value="1"/>
</dbReference>
<dbReference type="Gene3D" id="1.50.10.10">
    <property type="match status" value="1"/>
</dbReference>
<organism evidence="5 6">
    <name type="scientific">Agromyces lapidis</name>
    <dbReference type="NCBI Taxonomy" id="279574"/>
    <lineage>
        <taxon>Bacteria</taxon>
        <taxon>Bacillati</taxon>
        <taxon>Actinomycetota</taxon>
        <taxon>Actinomycetes</taxon>
        <taxon>Micrococcales</taxon>
        <taxon>Microbacteriaceae</taxon>
        <taxon>Agromyces</taxon>
    </lineage>
</organism>
<dbReference type="PANTHER" id="PTHR11051:SF8">
    <property type="entry name" value="PROTEIN-GLUCOSYLGALACTOSYLHYDROXYLYSINE GLUCOSIDASE"/>
    <property type="match status" value="1"/>
</dbReference>
<comment type="caution">
    <text evidence="5">The sequence shown here is derived from an EMBL/GenBank/DDBJ whole genome shotgun (WGS) entry which is preliminary data.</text>
</comment>
<dbReference type="EMBL" id="JBHMBL010000004">
    <property type="protein sequence ID" value="MFB9643973.1"/>
    <property type="molecule type" value="Genomic_DNA"/>
</dbReference>
<dbReference type="InterPro" id="IPR012341">
    <property type="entry name" value="6hp_glycosidase-like_sf"/>
</dbReference>
<evidence type="ECO:0000259" key="3">
    <source>
        <dbReference type="Pfam" id="PF03633"/>
    </source>
</evidence>
<dbReference type="SUPFAM" id="SSF56784">
    <property type="entry name" value="HAD-like"/>
    <property type="match status" value="1"/>
</dbReference>
<feature type="domain" description="Glycoside hydrolase family 65 C-terminal" evidence="3">
    <location>
        <begin position="896"/>
        <end position="953"/>
    </location>
</feature>
<keyword evidence="1" id="KW-0326">Glycosidase</keyword>
<evidence type="ECO:0000313" key="6">
    <source>
        <dbReference type="Proteomes" id="UP001589667"/>
    </source>
</evidence>
<dbReference type="Pfam" id="PF03633">
    <property type="entry name" value="Glyco_hydro_65C"/>
    <property type="match status" value="1"/>
</dbReference>
<evidence type="ECO:0000259" key="2">
    <source>
        <dbReference type="Pfam" id="PF03632"/>
    </source>
</evidence>
<dbReference type="RefSeq" id="WP_170296181.1">
    <property type="nucleotide sequence ID" value="NZ_BAAANI010000005.1"/>
</dbReference>
<dbReference type="Gene3D" id="3.40.50.1000">
    <property type="entry name" value="HAD superfamily/HAD-like"/>
    <property type="match status" value="1"/>
</dbReference>